<accession>A0A1G6GEN1</accession>
<dbReference type="GO" id="GO:0003700">
    <property type="term" value="F:DNA-binding transcription factor activity"/>
    <property type="evidence" value="ECO:0007669"/>
    <property type="project" value="InterPro"/>
</dbReference>
<dbReference type="OrthoDB" id="5182935at2"/>
<dbReference type="AlphaFoldDB" id="A0A1G6GEN1"/>
<feature type="region of interest" description="Disordered" evidence="4">
    <location>
        <begin position="216"/>
        <end position="236"/>
    </location>
</feature>
<protein>
    <submittedName>
        <fullName evidence="6">DNA-binding transcriptional regulator, GntR family</fullName>
    </submittedName>
</protein>
<dbReference type="Proteomes" id="UP000199086">
    <property type="component" value="Unassembled WGS sequence"/>
</dbReference>
<evidence type="ECO:0000313" key="6">
    <source>
        <dbReference type="EMBL" id="SDB80359.1"/>
    </source>
</evidence>
<evidence type="ECO:0000256" key="4">
    <source>
        <dbReference type="SAM" id="MobiDB-lite"/>
    </source>
</evidence>
<dbReference type="PROSITE" id="PS50949">
    <property type="entry name" value="HTH_GNTR"/>
    <property type="match status" value="1"/>
</dbReference>
<keyword evidence="3" id="KW-0804">Transcription</keyword>
<dbReference type="RefSeq" id="WP_092606299.1">
    <property type="nucleotide sequence ID" value="NZ_FMYF01000002.1"/>
</dbReference>
<dbReference type="SMART" id="SM00345">
    <property type="entry name" value="HTH_GNTR"/>
    <property type="match status" value="1"/>
</dbReference>
<dbReference type="SMART" id="SM00895">
    <property type="entry name" value="FCD"/>
    <property type="match status" value="1"/>
</dbReference>
<evidence type="ECO:0000256" key="3">
    <source>
        <dbReference type="ARBA" id="ARBA00023163"/>
    </source>
</evidence>
<evidence type="ECO:0000259" key="5">
    <source>
        <dbReference type="PROSITE" id="PS50949"/>
    </source>
</evidence>
<evidence type="ECO:0000256" key="2">
    <source>
        <dbReference type="ARBA" id="ARBA00023125"/>
    </source>
</evidence>
<keyword evidence="2 6" id="KW-0238">DNA-binding</keyword>
<feature type="domain" description="HTH gntR-type" evidence="5">
    <location>
        <begin position="13"/>
        <end position="80"/>
    </location>
</feature>
<dbReference type="GO" id="GO:0003677">
    <property type="term" value="F:DNA binding"/>
    <property type="evidence" value="ECO:0007669"/>
    <property type="project" value="UniProtKB-KW"/>
</dbReference>
<dbReference type="CDD" id="cd07377">
    <property type="entry name" value="WHTH_GntR"/>
    <property type="match status" value="1"/>
</dbReference>
<dbReference type="SUPFAM" id="SSF48008">
    <property type="entry name" value="GntR ligand-binding domain-like"/>
    <property type="match status" value="1"/>
</dbReference>
<gene>
    <name evidence="6" type="ORF">GA0111570_102149</name>
</gene>
<dbReference type="SUPFAM" id="SSF46785">
    <property type="entry name" value="Winged helix' DNA-binding domain"/>
    <property type="match status" value="1"/>
</dbReference>
<dbReference type="InterPro" id="IPR000524">
    <property type="entry name" value="Tscrpt_reg_HTH_GntR"/>
</dbReference>
<evidence type="ECO:0000256" key="1">
    <source>
        <dbReference type="ARBA" id="ARBA00023015"/>
    </source>
</evidence>
<keyword evidence="7" id="KW-1185">Reference proteome</keyword>
<sequence>MFPPAGRGSAIGGRLARQVYEQLKADLLAGRYSAGEAITVVKLREEYQVSKQPVMEALHTLAADRLVEIQPQVGVRVSSFSPEDVATFFWIFARTEGGMAYRAALTRTDAQLAELDQLCDSIDALPGATDDSGRSAHVPQNRAIHTLIHRMSAAPLAADISQRLWDLSDFMIATHGSGFSGHLAERNRGHREVLDAIRRRDAEGAEAAMTRHILDSPLAMPAGSPAVPPGSYDTAR</sequence>
<dbReference type="Pfam" id="PF00392">
    <property type="entry name" value="GntR"/>
    <property type="match status" value="1"/>
</dbReference>
<dbReference type="InterPro" id="IPR036388">
    <property type="entry name" value="WH-like_DNA-bd_sf"/>
</dbReference>
<dbReference type="Gene3D" id="1.20.120.530">
    <property type="entry name" value="GntR ligand-binding domain-like"/>
    <property type="match status" value="1"/>
</dbReference>
<dbReference type="PANTHER" id="PTHR43537">
    <property type="entry name" value="TRANSCRIPTIONAL REGULATOR, GNTR FAMILY"/>
    <property type="match status" value="1"/>
</dbReference>
<dbReference type="Pfam" id="PF07729">
    <property type="entry name" value="FCD"/>
    <property type="match status" value="1"/>
</dbReference>
<proteinExistence type="predicted"/>
<evidence type="ECO:0000313" key="7">
    <source>
        <dbReference type="Proteomes" id="UP000199086"/>
    </source>
</evidence>
<dbReference type="STRING" id="1577474.GA0111570_102149"/>
<keyword evidence="1" id="KW-0805">Transcription regulation</keyword>
<dbReference type="Gene3D" id="1.10.10.10">
    <property type="entry name" value="Winged helix-like DNA-binding domain superfamily/Winged helix DNA-binding domain"/>
    <property type="match status" value="1"/>
</dbReference>
<dbReference type="InterPro" id="IPR011711">
    <property type="entry name" value="GntR_C"/>
</dbReference>
<dbReference type="InterPro" id="IPR008920">
    <property type="entry name" value="TF_FadR/GntR_C"/>
</dbReference>
<dbReference type="InterPro" id="IPR036390">
    <property type="entry name" value="WH_DNA-bd_sf"/>
</dbReference>
<name>A0A1G6GEN1_9ACTN</name>
<dbReference type="EMBL" id="FMYF01000002">
    <property type="protein sequence ID" value="SDB80359.1"/>
    <property type="molecule type" value="Genomic_DNA"/>
</dbReference>
<reference evidence="6 7" key="1">
    <citation type="submission" date="2016-06" db="EMBL/GenBank/DDBJ databases">
        <authorList>
            <person name="Olsen C.W."/>
            <person name="Carey S."/>
            <person name="Hinshaw L."/>
            <person name="Karasin A.I."/>
        </authorList>
    </citation>
    <scope>NUCLEOTIDE SEQUENCE [LARGE SCALE GENOMIC DNA]</scope>
    <source>
        <strain evidence="6 7">LZ-22</strain>
    </source>
</reference>
<dbReference type="PANTHER" id="PTHR43537:SF24">
    <property type="entry name" value="GLUCONATE OPERON TRANSCRIPTIONAL REPRESSOR"/>
    <property type="match status" value="1"/>
</dbReference>
<organism evidence="6 7">
    <name type="scientific">Raineyella antarctica</name>
    <dbReference type="NCBI Taxonomy" id="1577474"/>
    <lineage>
        <taxon>Bacteria</taxon>
        <taxon>Bacillati</taxon>
        <taxon>Actinomycetota</taxon>
        <taxon>Actinomycetes</taxon>
        <taxon>Propionibacteriales</taxon>
        <taxon>Propionibacteriaceae</taxon>
        <taxon>Raineyella</taxon>
    </lineage>
</organism>